<evidence type="ECO:0000256" key="2">
    <source>
        <dbReference type="SAM" id="MobiDB-lite"/>
    </source>
</evidence>
<accession>A0A4R0JCR3</accession>
<dbReference type="PANTHER" id="PTHR32305">
    <property type="match status" value="1"/>
</dbReference>
<dbReference type="InterPro" id="IPR006530">
    <property type="entry name" value="YD"/>
</dbReference>
<name>A0A4R0JCR3_9ACTN</name>
<dbReference type="OrthoDB" id="5150353at2"/>
<comment type="caution">
    <text evidence="4">The sequence shown here is derived from an EMBL/GenBank/DDBJ whole genome shotgun (WGS) entry which is preliminary data.</text>
</comment>
<proteinExistence type="predicted"/>
<dbReference type="NCBIfam" id="TIGR01643">
    <property type="entry name" value="YD_repeat_2x"/>
    <property type="match status" value="3"/>
</dbReference>
<protein>
    <recommendedName>
        <fullName evidence="3">Teneurin-like YD-shell domain-containing protein</fullName>
    </recommendedName>
</protein>
<dbReference type="PROSITE" id="PS50818">
    <property type="entry name" value="INTEIN_C_TER"/>
    <property type="match status" value="1"/>
</dbReference>
<dbReference type="InterPro" id="IPR050708">
    <property type="entry name" value="T6SS_VgrG/RHS"/>
</dbReference>
<dbReference type="RefSeq" id="WP_131517847.1">
    <property type="nucleotide sequence ID" value="NZ_SJKD01000009.1"/>
</dbReference>
<keyword evidence="5" id="KW-1185">Reference proteome</keyword>
<dbReference type="EMBL" id="SJKD01000009">
    <property type="protein sequence ID" value="TCC44623.1"/>
    <property type="molecule type" value="Genomic_DNA"/>
</dbReference>
<dbReference type="Pfam" id="PF25023">
    <property type="entry name" value="TEN_YD-shell"/>
    <property type="match status" value="2"/>
</dbReference>
<evidence type="ECO:0000313" key="5">
    <source>
        <dbReference type="Proteomes" id="UP000293342"/>
    </source>
</evidence>
<dbReference type="PANTHER" id="PTHR32305:SF17">
    <property type="entry name" value="TRNA NUCLEASE WAPA"/>
    <property type="match status" value="1"/>
</dbReference>
<dbReference type="Pfam" id="PF07591">
    <property type="entry name" value="PT-HINT"/>
    <property type="match status" value="1"/>
</dbReference>
<dbReference type="Gene3D" id="2.170.16.10">
    <property type="entry name" value="Hedgehog/Intein (Hint) domain"/>
    <property type="match status" value="1"/>
</dbReference>
<dbReference type="SUPFAM" id="SSF51294">
    <property type="entry name" value="Hedgehog/intein (Hint) domain"/>
    <property type="match status" value="1"/>
</dbReference>
<feature type="domain" description="Teneurin-like YD-shell" evidence="3">
    <location>
        <begin position="1591"/>
        <end position="1789"/>
    </location>
</feature>
<gene>
    <name evidence="4" type="ORF">E0H75_34230</name>
</gene>
<organism evidence="4 5">
    <name type="scientific">Kribbella capetownensis</name>
    <dbReference type="NCBI Taxonomy" id="1572659"/>
    <lineage>
        <taxon>Bacteria</taxon>
        <taxon>Bacillati</taxon>
        <taxon>Actinomycetota</taxon>
        <taxon>Actinomycetes</taxon>
        <taxon>Propionibacteriales</taxon>
        <taxon>Kribbellaceae</taxon>
        <taxon>Kribbella</taxon>
    </lineage>
</organism>
<dbReference type="InterPro" id="IPR036844">
    <property type="entry name" value="Hint_dom_sf"/>
</dbReference>
<dbReference type="Proteomes" id="UP000293342">
    <property type="component" value="Unassembled WGS sequence"/>
</dbReference>
<dbReference type="InterPro" id="IPR030934">
    <property type="entry name" value="Intein_C"/>
</dbReference>
<dbReference type="InterPro" id="IPR056823">
    <property type="entry name" value="TEN-like_YD-shell"/>
</dbReference>
<evidence type="ECO:0000256" key="1">
    <source>
        <dbReference type="ARBA" id="ARBA00022737"/>
    </source>
</evidence>
<dbReference type="NCBIfam" id="TIGR01443">
    <property type="entry name" value="intein_Cterm"/>
    <property type="match status" value="1"/>
</dbReference>
<dbReference type="CDD" id="cd00081">
    <property type="entry name" value="Hint"/>
    <property type="match status" value="1"/>
</dbReference>
<feature type="region of interest" description="Disordered" evidence="2">
    <location>
        <begin position="2160"/>
        <end position="2212"/>
    </location>
</feature>
<keyword evidence="1" id="KW-0677">Repeat</keyword>
<feature type="region of interest" description="Disordered" evidence="2">
    <location>
        <begin position="33"/>
        <end position="53"/>
    </location>
</feature>
<evidence type="ECO:0000313" key="4">
    <source>
        <dbReference type="EMBL" id="TCC44623.1"/>
    </source>
</evidence>
<reference evidence="4 5" key="1">
    <citation type="submission" date="2019-02" db="EMBL/GenBank/DDBJ databases">
        <title>Kribbella capetownensis sp. nov. and Kribbella speibonae sp. nov., isolated from soil.</title>
        <authorList>
            <person name="Curtis S.M."/>
            <person name="Norton I."/>
            <person name="Everest G.J."/>
            <person name="Meyers P.R."/>
        </authorList>
    </citation>
    <scope>NUCLEOTIDE SEQUENCE [LARGE SCALE GENOMIC DNA]</scope>
    <source>
        <strain evidence="4 5">YM53</strain>
    </source>
</reference>
<dbReference type="Gene3D" id="2.180.10.10">
    <property type="entry name" value="RHS repeat-associated core"/>
    <property type="match status" value="2"/>
</dbReference>
<sequence>MRSLHSKRRSTAALVTLLGISLVAGVGSYVPEAQAKTPNRPAPAVQQEKPTPGKAFVPAAKRPVDRAVAAKTSAPVWPVASVSTIGTSLQSKVAATSPVSAAVNSTARSTAAPTARLEVLSQAAGKDLGVAGIAMRLSRTDAQAAAPAKVKVQVDYSKFADAYGGDWSSRLRLVRLSCATTCTQEQEVAGAKNDVDTKVVSGEVELTGKQASTFAVTAGASGPAGSYAATTLSPSSMWNVGAQTGDFTWSYPLRVPPGTAGPKPELSISYSSGSVDGQVASTNNQTSWIGQGHSLEPGYIERKYVSCADDMTGSNTTVKTGDLCWKTDNAVLSLGSHTGELLKISSTTTPRVDTFRLKNDDGTLVQRLYGATNGAKDGEYWQVTTTDGSKYSFGLNPQVPGDARADSVSTVPVFGNQAGEPCHQTTFAASYCTQAWRWNVDRVVDLSNNLMSYRYIQESNYYGRNNNTGVSIYQRASYPWIIDYGKVAGSTETTTAAPARVWFGVSERCLPDAALACDPAQLTAATASRWPDTPFDQLCTSATTCPNRTSPSFFTRKRLTTINTEVLGSNNRYNPIDTWTLTQDYPATDVAPSLFLRSITHQGRVGTALTNPSVTFTGIDKPNRVDAIGDGAPAMVKYRVSSIQSESGQITNVNYSDADCTPTSKPASPATSTRLCFPVYWTIEGGAAPTLQWFNKYVVRSIAVDDNSTDAPDQLTSYEYLGTPAWHFDDNELTLLKYRSWGDWRGYSKVNVKSGPPADQTQTQYLFFRGMHDDRLDAAGTTKKTVIVTDSQGGTVEDANRYNGFVREQITYNGAGGAEVEGTISTPWVVATGSVDGETAMILRTKSSVTRTRLSSGSYRTAGTVTTFDSVGLPTQVDDLGDLSTTSDDRCIRYTYNRNTGLWLLSPVSREEKVSVACGTTPSRPAQVISDQRSYYDGNAGLTDAPVRGLVSKVETMSGWTSGPVYEQRSRTVYDTLGRIIETYDGLGRRTSKVAFTPATGGPVTARSTTDAKGFVSTTSISPAWGATLAEVDPNLRRTDLEYDALGRLTGVWLPNRSKSGGATASMIFSYSVSKTAPTVVATQELKPDGTYKTTRTLFDGLLRQRQVQTPAATGVGRVLIDTRYDERGNVASQDGPYYDTAAPSNVLFDANEPNLPARTLNTYDGANRLVSSQFVVQNAEQWRTETIYGGNAVATIPPAGATTSINMIDARGKVTELRQFHGRAAGGDYDSTKYTYTPDDQLETVTNPAGSVWRYGYDLRGRQIRAEDPDKGTTTSAYDAADRVTSTKDARGQELFFSYDELDRKTAVRNGSATGPVLSSWVYDTLGKGLLTSSTRTISGNNYVSAITGYDTMDRPVGTQVVIPASEGKLAGTYTSTTQYNPDGSVKKAKLPTTPGLPDETVDLSYDAAGNVAKMGGWQAYVSATKYGEYGDPLQYNLGQQTGKSVYQSFEYEQGTRRLAKMKVDRESVLQTDDTFVYGYDDASNVTSISHQFATSTDLQCFATDYLQRTSEAWTPASSCATARSASTLGGPAPYWQSYSYDASGNRTGLVDHKVAGDTTSTYAYPGATAVRPHAVTGVSTAGPGGTSADTYGYDAAGNMSTRTVGGDTDTFSWDAEGHLASVSGPGGDTSFVYDADGSRLIRHDPQGATLYLASAEVRWDKATDVASSTRYYDFNGATIAMRNNSSSVEYLMSDPHGTASVSVDGLSTTVSRRFMDPFGNSRGTPSPTWEPNSHGFVNGVDDPSTGLTHLGAREYDAKLGRFISVDPLVDISDPQTLNAYAYSNNSPATFSDPDGMMFVGGKGADGFETRGPGSHVPGPQDTKPTKTTPTVSSKDNDAKGTSSAAETEISHHTQKVKEAKEHVKKVIKDLVKIVADELGITDALNCFTNGDIGACISTGVTVLSSFAGGIAGKLITKYAWRLKKAWKLVGRIKDLAGEAIDGIKGVHKAEDELKAVARCNSFKPGTLVLLANGKTKPIEKIEVGDAVLASDPSTGGVAPHPVVATIIGQGTKELVDIAVSAKGADSQRVQHLVATDGHPFYLPGPQQWVAAAGLVSGDELSSLESSAPARVVAQTRYEAVARVHNLTVAGPHTYYVMAGATPVLVHNCGGEDEVAEAAKRSRAQGLSPDENATGDHTVFERDANGVVTRYQTWIKNDRHPAGWQPGPRFRGTGGPHSGMNPPLYYPKGRGKAIPGAQIPDRIPPGYLDGD</sequence>
<feature type="domain" description="Teneurin-like YD-shell" evidence="3">
    <location>
        <begin position="1210"/>
        <end position="1302"/>
    </location>
</feature>
<evidence type="ECO:0000259" key="3">
    <source>
        <dbReference type="Pfam" id="PF25023"/>
    </source>
</evidence>
<feature type="region of interest" description="Disordered" evidence="2">
    <location>
        <begin position="1805"/>
        <end position="1858"/>
    </location>
</feature>
<dbReference type="NCBIfam" id="TIGR03696">
    <property type="entry name" value="Rhs_assc_core"/>
    <property type="match status" value="1"/>
</dbReference>
<dbReference type="InterPro" id="IPR022385">
    <property type="entry name" value="Rhs_assc_core"/>
</dbReference>